<keyword evidence="2" id="KW-1185">Reference proteome</keyword>
<evidence type="ECO:0000313" key="1">
    <source>
        <dbReference type="EMBL" id="RNA35054.1"/>
    </source>
</evidence>
<gene>
    <name evidence="1" type="ORF">BpHYR1_025689</name>
</gene>
<name>A0A3M7SGQ0_BRAPC</name>
<dbReference type="EMBL" id="REGN01001377">
    <property type="protein sequence ID" value="RNA35054.1"/>
    <property type="molecule type" value="Genomic_DNA"/>
</dbReference>
<proteinExistence type="predicted"/>
<dbReference type="Proteomes" id="UP000276133">
    <property type="component" value="Unassembled WGS sequence"/>
</dbReference>
<organism evidence="1 2">
    <name type="scientific">Brachionus plicatilis</name>
    <name type="common">Marine rotifer</name>
    <name type="synonym">Brachionus muelleri</name>
    <dbReference type="NCBI Taxonomy" id="10195"/>
    <lineage>
        <taxon>Eukaryota</taxon>
        <taxon>Metazoa</taxon>
        <taxon>Spiralia</taxon>
        <taxon>Gnathifera</taxon>
        <taxon>Rotifera</taxon>
        <taxon>Eurotatoria</taxon>
        <taxon>Monogononta</taxon>
        <taxon>Pseudotrocha</taxon>
        <taxon>Ploima</taxon>
        <taxon>Brachionidae</taxon>
        <taxon>Brachionus</taxon>
    </lineage>
</organism>
<reference evidence="1 2" key="1">
    <citation type="journal article" date="2018" name="Sci. Rep.">
        <title>Genomic signatures of local adaptation to the degree of environmental predictability in rotifers.</title>
        <authorList>
            <person name="Franch-Gras L."/>
            <person name="Hahn C."/>
            <person name="Garcia-Roger E.M."/>
            <person name="Carmona M.J."/>
            <person name="Serra M."/>
            <person name="Gomez A."/>
        </authorList>
    </citation>
    <scope>NUCLEOTIDE SEQUENCE [LARGE SCALE GENOMIC DNA]</scope>
    <source>
        <strain evidence="1">HYR1</strain>
    </source>
</reference>
<protein>
    <submittedName>
        <fullName evidence="1">Uncharacterized protein</fullName>
    </submittedName>
</protein>
<dbReference type="AlphaFoldDB" id="A0A3M7SGQ0"/>
<sequence length="147" mass="17029">MIQKKFIIGLVDYNLNLNFENLIGRLKFTINHRKNGAESGVDFVIKRCVLRDNKCNTINNSENRNVTQMSSMLLDLTWCTKRSVSNGRHRTNFFQNKWSSFINHTKNFVKKKTIFDLFDVKCLQVISSKNLASNDAIKSSLEKSYKG</sequence>
<comment type="caution">
    <text evidence="1">The sequence shown here is derived from an EMBL/GenBank/DDBJ whole genome shotgun (WGS) entry which is preliminary data.</text>
</comment>
<accession>A0A3M7SGQ0</accession>
<evidence type="ECO:0000313" key="2">
    <source>
        <dbReference type="Proteomes" id="UP000276133"/>
    </source>
</evidence>